<evidence type="ECO:0000259" key="5">
    <source>
        <dbReference type="PROSITE" id="PS50835"/>
    </source>
</evidence>
<feature type="domain" description="Ig-like" evidence="5">
    <location>
        <begin position="423"/>
        <end position="503"/>
    </location>
</feature>
<dbReference type="InterPro" id="IPR050488">
    <property type="entry name" value="Ig_Fc_receptor"/>
</dbReference>
<dbReference type="FunFam" id="2.60.40.10:FF:001607">
    <property type="entry name" value="Leukocyte immune-type receptor TS32.15 L2.5a"/>
    <property type="match status" value="2"/>
</dbReference>
<sequence>MSQYGAQSTSSCALELQEYTFSPVTESDAGKYFCYGAESEGSRRSQHSDAVTLTVSERAQVVLSVSPQKWLTEGEPVTLICEVYSSSTGWTFSWYTLTASSDYNNYFQQLSDISRGAGGNYTVSSAAVKHTGFYVCRAERGEPAYNTNISSKQPVWVTGVSPLVSLIISPSRTQHFTSVSLSLSCEDQSNSDRWRVRRYTESEQWEDCSSSVWGSQTRSTCTISSTITSDTGVYWCQSESGENYHPVNIIVHYGVILESPVHPVTEGDTLTLHCLYQHSTPQNPRADFYKDGSLIQNQTTEMIISTVSKSHEGFYYCKHSERGESPKSWISVRDLTTPTLTVLQQSSLFAGDSVTLRCEVDQSWDGGEFLWSKNSNTESTEAATKTIDSVKVSDGGEYRCRARRGGYYTHYSEPVTVTIYERPKAKVSIKPDQHVFRGETVTLRCDIDGEGVTSWQYSWYKDGSGSVFSELQEYTFSPVTESDAGKYSCYGPERGGSRTSNISDAVTLKVSDRPQAVLSVSPQKWLTEGDSVSLICEVYSSSTGWTFSWYTLTASSESSNHYQLLSDSSRGAGGNYTVSSAAVKHTGVYVCRAERGKPAYNTTYSNTQPVWVTGVSPVVSLIISPSRTQHFTFVSLSLSCEDQSNSDRWRVRRYTESEQLEDCSSSVWGSQTGSTCTISSTITSDTGVYWCQSESGENYHPVNITVHSGVILESPVHPVTEGDTLTLHCLYQFTTPPNLRADFYKDGSLIQNQTTEMIISNVSKSHEGFYYCKHSERGESPKSWISFRDLTTPTLTVLPQSSLFTGDSVTLRCEVDQSWDGGEFLWSKNSNTESTEAATKTIDSVKVSDGGEYRCRARKGGYYTDYSEPVTVTIYERPKPKVTIKPKHVFRGDTVTLRCDIDGEGVTSWQYSWYKDGSGSVFSELHEHTFSPVTESDAGKYFCYGAERGGSRTSNISCEVTLKVSDRPQAVLSVSPQKWLTEGDSVSLICEVYSSSTGWTFSWYTLTASSESSNHYQLLSDSSRGAGGNYTVSSAAVKHTGVYVCRAERGNPAYNTTYSNTQPVWVTGVSPLVSLIINPSRTQHFTSVSLSLSCEDQSNSDRWRVKRYTESEQWEDCSSSVWGSQTGSTCTISSTITSDTGVYWCQSESGENYHPVNITVHFGAILESPVHPVTEGDTLNLRCLYQHSTPQNPRADFYKDGSLIQSQTTEMIISTVSKSHEGFYYCKHSERGESPKSWISVRASPRTSRSDGYCFIIVGVTSGLTVTFLIIVFLVLPWCYRNDKGVRSPSSVSQQQNKRQTSEQNQSDAGNNTLLSDSISGPTEITYADIELKSTKKQKKMKDNKGLSFYDHNCSSFDFNFYHKSKQQTTTTTKRKQEKKNNSKHLFVAVNCEINLIQKVNACRIQYVDTI</sequence>
<gene>
    <name evidence="6" type="primary">LOC109057443</name>
</gene>
<dbReference type="SMART" id="SM00409">
    <property type="entry name" value="IG"/>
    <property type="match status" value="13"/>
</dbReference>
<feature type="region of interest" description="Disordered" evidence="3">
    <location>
        <begin position="1287"/>
        <end position="1320"/>
    </location>
</feature>
<feature type="domain" description="Ig-like" evidence="5">
    <location>
        <begin position="793"/>
        <end position="873"/>
    </location>
</feature>
<evidence type="ECO:0000313" key="6">
    <source>
        <dbReference type="RefSeq" id="XP_042588422.1"/>
    </source>
</evidence>
<feature type="domain" description="Ig-like" evidence="5">
    <location>
        <begin position="1071"/>
        <end position="1150"/>
    </location>
</feature>
<reference evidence="6" key="1">
    <citation type="submission" date="2025-08" db="UniProtKB">
        <authorList>
            <consortium name="RefSeq"/>
        </authorList>
    </citation>
    <scope>IDENTIFICATION</scope>
    <source>
        <tissue evidence="6">Muscle</tissue>
    </source>
</reference>
<dbReference type="Pfam" id="PF13927">
    <property type="entry name" value="Ig_3"/>
    <property type="match status" value="4"/>
</dbReference>
<dbReference type="GO" id="GO:0006955">
    <property type="term" value="P:immune response"/>
    <property type="evidence" value="ECO:0007669"/>
    <property type="project" value="TreeGrafter"/>
</dbReference>
<organism evidence="6">
    <name type="scientific">Cyprinus carpio</name>
    <name type="common">Common carp</name>
    <dbReference type="NCBI Taxonomy" id="7962"/>
    <lineage>
        <taxon>Eukaryota</taxon>
        <taxon>Metazoa</taxon>
        <taxon>Chordata</taxon>
        <taxon>Craniata</taxon>
        <taxon>Vertebrata</taxon>
        <taxon>Euteleostomi</taxon>
        <taxon>Actinopterygii</taxon>
        <taxon>Neopterygii</taxon>
        <taxon>Teleostei</taxon>
        <taxon>Ostariophysi</taxon>
        <taxon>Cypriniformes</taxon>
        <taxon>Cyprinidae</taxon>
        <taxon>Cyprininae</taxon>
        <taxon>Cyprinus</taxon>
    </lineage>
</organism>
<dbReference type="Pfam" id="PF13895">
    <property type="entry name" value="Ig_2"/>
    <property type="match status" value="6"/>
</dbReference>
<name>A0A9Q9WRU5_CYPCA</name>
<keyword evidence="4" id="KW-1133">Transmembrane helix</keyword>
<dbReference type="KEGG" id="ccar:109057443"/>
<evidence type="ECO:0000256" key="1">
    <source>
        <dbReference type="ARBA" id="ARBA00022729"/>
    </source>
</evidence>
<dbReference type="InterPro" id="IPR003599">
    <property type="entry name" value="Ig_sub"/>
</dbReference>
<feature type="transmembrane region" description="Helical" evidence="4">
    <location>
        <begin position="1255"/>
        <end position="1280"/>
    </location>
</feature>
<dbReference type="InterPro" id="IPR007110">
    <property type="entry name" value="Ig-like_dom"/>
</dbReference>
<evidence type="ECO:0000256" key="2">
    <source>
        <dbReference type="ARBA" id="ARBA00023157"/>
    </source>
</evidence>
<dbReference type="PANTHER" id="PTHR11481">
    <property type="entry name" value="IMMUNOGLOBULIN FC RECEPTOR"/>
    <property type="match status" value="1"/>
</dbReference>
<feature type="domain" description="Ig-like" evidence="5">
    <location>
        <begin position="514"/>
        <end position="607"/>
    </location>
</feature>
<keyword evidence="4" id="KW-0472">Membrane</keyword>
<evidence type="ECO:0000256" key="3">
    <source>
        <dbReference type="SAM" id="MobiDB-lite"/>
    </source>
</evidence>
<dbReference type="InterPro" id="IPR003598">
    <property type="entry name" value="Ig_sub2"/>
</dbReference>
<dbReference type="SMART" id="SM00408">
    <property type="entry name" value="IGc2"/>
    <property type="match status" value="10"/>
</dbReference>
<evidence type="ECO:0000256" key="4">
    <source>
        <dbReference type="SAM" id="Phobius"/>
    </source>
</evidence>
<keyword evidence="2" id="KW-1015">Disulfide bond</keyword>
<feature type="domain" description="Ig-like" evidence="5">
    <location>
        <begin position="338"/>
        <end position="418"/>
    </location>
</feature>
<dbReference type="Proteomes" id="UP001155660">
    <property type="component" value="Chromosome A3"/>
</dbReference>
<dbReference type="GO" id="GO:0004888">
    <property type="term" value="F:transmembrane signaling receptor activity"/>
    <property type="evidence" value="ECO:0007669"/>
    <property type="project" value="TreeGrafter"/>
</dbReference>
<dbReference type="OrthoDB" id="6151406at2759"/>
<protein>
    <submittedName>
        <fullName evidence="6">Fc receptor-like protein 5</fullName>
    </submittedName>
</protein>
<keyword evidence="4" id="KW-0812">Transmembrane</keyword>
<feature type="domain" description="Ig-like" evidence="5">
    <location>
        <begin position="162"/>
        <end position="241"/>
    </location>
</feature>
<feature type="domain" description="Ig-like" evidence="5">
    <location>
        <begin position="246"/>
        <end position="331"/>
    </location>
</feature>
<keyword evidence="1" id="KW-0732">Signal</keyword>
<dbReference type="GO" id="GO:0007166">
    <property type="term" value="P:cell surface receptor signaling pathway"/>
    <property type="evidence" value="ECO:0007669"/>
    <property type="project" value="TreeGrafter"/>
</dbReference>
<proteinExistence type="predicted"/>
<feature type="domain" description="Ig-like" evidence="5">
    <location>
        <begin position="59"/>
        <end position="150"/>
    </location>
</feature>
<dbReference type="RefSeq" id="XP_042588422.1">
    <property type="nucleotide sequence ID" value="XM_042732488.1"/>
</dbReference>
<dbReference type="GO" id="GO:0009897">
    <property type="term" value="C:external side of plasma membrane"/>
    <property type="evidence" value="ECO:0007669"/>
    <property type="project" value="TreeGrafter"/>
</dbReference>
<feature type="domain" description="Ig-like" evidence="5">
    <location>
        <begin position="968"/>
        <end position="1061"/>
    </location>
</feature>
<dbReference type="PROSITE" id="PS50835">
    <property type="entry name" value="IG_LIKE"/>
    <property type="match status" value="12"/>
</dbReference>
<accession>A0A9Q9WRU5</accession>
<feature type="domain" description="Ig-like" evidence="5">
    <location>
        <begin position="1155"/>
        <end position="1240"/>
    </location>
</feature>
<dbReference type="GeneID" id="109057443"/>
<feature type="domain" description="Ig-like" evidence="5">
    <location>
        <begin position="701"/>
        <end position="786"/>
    </location>
</feature>
<dbReference type="PANTHER" id="PTHR11481:SF60">
    <property type="entry name" value="IG-LIKE DOMAIN-CONTAINING PROTEIN"/>
    <property type="match status" value="1"/>
</dbReference>
<feature type="domain" description="Ig-like" evidence="5">
    <location>
        <begin position="880"/>
        <end position="957"/>
    </location>
</feature>
<feature type="compositionally biased region" description="Polar residues" evidence="3">
    <location>
        <begin position="1288"/>
        <end position="1320"/>
    </location>
</feature>